<organism evidence="7 8">
    <name type="scientific">Holothuria leucospilota</name>
    <name type="common">Black long sea cucumber</name>
    <name type="synonym">Mertensiothuria leucospilota</name>
    <dbReference type="NCBI Taxonomy" id="206669"/>
    <lineage>
        <taxon>Eukaryota</taxon>
        <taxon>Metazoa</taxon>
        <taxon>Echinodermata</taxon>
        <taxon>Eleutherozoa</taxon>
        <taxon>Echinozoa</taxon>
        <taxon>Holothuroidea</taxon>
        <taxon>Aspidochirotacea</taxon>
        <taxon>Aspidochirotida</taxon>
        <taxon>Holothuriidae</taxon>
        <taxon>Holothuria</taxon>
    </lineage>
</organism>
<comment type="caution">
    <text evidence="7">The sequence shown here is derived from an EMBL/GenBank/DDBJ whole genome shotgun (WGS) entry which is preliminary data.</text>
</comment>
<evidence type="ECO:0000313" key="7">
    <source>
        <dbReference type="EMBL" id="KAJ8026261.1"/>
    </source>
</evidence>
<feature type="transmembrane region" description="Helical" evidence="6">
    <location>
        <begin position="84"/>
        <end position="102"/>
    </location>
</feature>
<evidence type="ECO:0000256" key="3">
    <source>
        <dbReference type="ARBA" id="ARBA00022692"/>
    </source>
</evidence>
<keyword evidence="5 6" id="KW-0472">Membrane</keyword>
<evidence type="ECO:0000256" key="5">
    <source>
        <dbReference type="ARBA" id="ARBA00023136"/>
    </source>
</evidence>
<evidence type="ECO:0000256" key="6">
    <source>
        <dbReference type="SAM" id="Phobius"/>
    </source>
</evidence>
<name>A0A9Q0YR87_HOLLE</name>
<evidence type="ECO:0000256" key="4">
    <source>
        <dbReference type="ARBA" id="ARBA00022989"/>
    </source>
</evidence>
<feature type="transmembrane region" description="Helical" evidence="6">
    <location>
        <begin position="42"/>
        <end position="72"/>
    </location>
</feature>
<proteinExistence type="inferred from homology"/>
<dbReference type="PANTHER" id="PTHR10283">
    <property type="entry name" value="SOLUTE CARRIER FAMILY 13 MEMBER"/>
    <property type="match status" value="1"/>
</dbReference>
<comment type="similarity">
    <text evidence="2">Belongs to the SLC13A/DASS transporter (TC 2.A.47) family. NADC subfamily.</text>
</comment>
<keyword evidence="4 6" id="KW-1133">Transmembrane helix</keyword>
<dbReference type="PANTHER" id="PTHR10283:SF82">
    <property type="entry name" value="SOLUTE CARRIER FAMILY 13 MEMBER 2"/>
    <property type="match status" value="1"/>
</dbReference>
<keyword evidence="8" id="KW-1185">Reference proteome</keyword>
<dbReference type="OrthoDB" id="6493944at2759"/>
<evidence type="ECO:0000256" key="1">
    <source>
        <dbReference type="ARBA" id="ARBA00004141"/>
    </source>
</evidence>
<dbReference type="EMBL" id="JAIZAY010000017">
    <property type="protein sequence ID" value="KAJ8026261.1"/>
    <property type="molecule type" value="Genomic_DNA"/>
</dbReference>
<dbReference type="Proteomes" id="UP001152320">
    <property type="component" value="Chromosome 17"/>
</dbReference>
<protein>
    <submittedName>
        <fullName evidence="7">Protein I'm not dead yet</fullName>
    </submittedName>
</protein>
<evidence type="ECO:0000313" key="8">
    <source>
        <dbReference type="Proteomes" id="UP001152320"/>
    </source>
</evidence>
<gene>
    <name evidence="7" type="ORF">HOLleu_34055</name>
</gene>
<evidence type="ECO:0000256" key="2">
    <source>
        <dbReference type="ARBA" id="ARBA00006772"/>
    </source>
</evidence>
<accession>A0A9Q0YR87</accession>
<dbReference type="GO" id="GO:0015556">
    <property type="term" value="F:C4-dicarboxylate transmembrane transporter activity"/>
    <property type="evidence" value="ECO:0007669"/>
    <property type="project" value="UniProtKB-ARBA"/>
</dbReference>
<dbReference type="GO" id="GO:0005886">
    <property type="term" value="C:plasma membrane"/>
    <property type="evidence" value="ECO:0007669"/>
    <property type="project" value="TreeGrafter"/>
</dbReference>
<dbReference type="AlphaFoldDB" id="A0A9Q0YR87"/>
<dbReference type="GO" id="GO:0005310">
    <property type="term" value="F:dicarboxylic acid transmembrane transporter activity"/>
    <property type="evidence" value="ECO:0007669"/>
    <property type="project" value="UniProtKB-ARBA"/>
</dbReference>
<reference evidence="7" key="1">
    <citation type="submission" date="2021-10" db="EMBL/GenBank/DDBJ databases">
        <title>Tropical sea cucumber genome reveals ecological adaptation and Cuvierian tubules defense mechanism.</title>
        <authorList>
            <person name="Chen T."/>
        </authorList>
    </citation>
    <scope>NUCLEOTIDE SEQUENCE</scope>
    <source>
        <strain evidence="7">Nanhai2018</strain>
        <tissue evidence="7">Muscle</tissue>
    </source>
</reference>
<keyword evidence="3 6" id="KW-0812">Transmembrane</keyword>
<comment type="subcellular location">
    <subcellularLocation>
        <location evidence="1">Membrane</location>
        <topology evidence="1">Multi-pass membrane protein</topology>
    </subcellularLocation>
</comment>
<sequence>MGLIRETARITWNYRSTLIVLLVPALSSPLLAVNTGPAKGGWVVIIMATYWITEALPLAATSLIPLVLYPILGILSMDDVSQIYFKRTVVLFFGSMVLAVAIEEQKVHKRIALRTLLVMGSKPRW</sequence>
<dbReference type="InterPro" id="IPR001898">
    <property type="entry name" value="SLC13A/DASS"/>
</dbReference>
<dbReference type="Pfam" id="PF00939">
    <property type="entry name" value="Na_sulph_symp"/>
    <property type="match status" value="1"/>
</dbReference>